<dbReference type="InterPro" id="IPR000653">
    <property type="entry name" value="DegT/StrS_aminotransferase"/>
</dbReference>
<keyword evidence="2" id="KW-0663">Pyridoxal phosphate</keyword>
<dbReference type="SUPFAM" id="SSF53383">
    <property type="entry name" value="PLP-dependent transferases"/>
    <property type="match status" value="1"/>
</dbReference>
<dbReference type="InterPro" id="IPR015422">
    <property type="entry name" value="PyrdxlP-dep_Trfase_small"/>
</dbReference>
<evidence type="ECO:0000256" key="2">
    <source>
        <dbReference type="ARBA" id="ARBA00022898"/>
    </source>
</evidence>
<dbReference type="FunFam" id="3.90.1150.10:FF:000030">
    <property type="entry name" value="UDP-4-amino-4-deoxy-L-arabinose--oxoglutarate aminotransferase"/>
    <property type="match status" value="1"/>
</dbReference>
<evidence type="ECO:0000313" key="3">
    <source>
        <dbReference type="EMBL" id="SPW53220.1"/>
    </source>
</evidence>
<dbReference type="PANTHER" id="PTHR30244:SF41">
    <property type="entry name" value="UDP-4-AMINO-4-DEOXY-L-ARABINOSE--OXOGLUTARATE AMINOTRANSFERASE"/>
    <property type="match status" value="1"/>
</dbReference>
<dbReference type="GO" id="GO:0000271">
    <property type="term" value="P:polysaccharide biosynthetic process"/>
    <property type="evidence" value="ECO:0007669"/>
    <property type="project" value="TreeGrafter"/>
</dbReference>
<dbReference type="EMBL" id="UARS01000008">
    <property type="protein sequence ID" value="SPW53220.1"/>
    <property type="molecule type" value="Genomic_DNA"/>
</dbReference>
<keyword evidence="3" id="KW-0808">Transferase</keyword>
<sequence length="133" mass="15341">MTQLAKLEYLNTRRREIALQYQQALAALPFQPLSLPAWPHVHAWHLFIIRVDEQRCGISRNALMEALKERGIGTGLHFRAAHTQKYYRERFPTLSLPNTEWNSERICSLPLFPDMTTADADRVITALQQLAGQ</sequence>
<gene>
    <name evidence="3" type="primary">yfbE_2</name>
    <name evidence="3" type="ORF">NCTC11126_04156</name>
</gene>
<keyword evidence="3" id="KW-0032">Aminotransferase</keyword>
<reference evidence="3 4" key="1">
    <citation type="submission" date="2018-06" db="EMBL/GenBank/DDBJ databases">
        <authorList>
            <consortium name="Pathogen Informatics"/>
            <person name="Doyle S."/>
        </authorList>
    </citation>
    <scope>NUCLEOTIDE SEQUENCE [LARGE SCALE GENOMIC DNA]</scope>
    <source>
        <strain evidence="3 4">NCTC11126</strain>
    </source>
</reference>
<dbReference type="GO" id="GO:0099620">
    <property type="term" value="F:UDP-4-amino-4-deoxy-L-arabinose aminotransferase"/>
    <property type="evidence" value="ECO:0007669"/>
    <property type="project" value="UniProtKB-EC"/>
</dbReference>
<dbReference type="Pfam" id="PF01041">
    <property type="entry name" value="DegT_DnrJ_EryC1"/>
    <property type="match status" value="1"/>
</dbReference>
<protein>
    <submittedName>
        <fullName evidence="3">UDP-4-amino-4-deoxy-L-arabinose--oxoglutarate aminotransferase</fullName>
        <ecNumber evidence="3">2.6.1.87</ecNumber>
    </submittedName>
</protein>
<accession>A0A2X1K1I6</accession>
<evidence type="ECO:0000256" key="1">
    <source>
        <dbReference type="ARBA" id="ARBA00001933"/>
    </source>
</evidence>
<comment type="cofactor">
    <cofactor evidence="1">
        <name>pyridoxal 5'-phosphate</name>
        <dbReference type="ChEBI" id="CHEBI:597326"/>
    </cofactor>
</comment>
<dbReference type="Proteomes" id="UP000250561">
    <property type="component" value="Unassembled WGS sequence"/>
</dbReference>
<dbReference type="AlphaFoldDB" id="A0A2X1K1I6"/>
<dbReference type="InterPro" id="IPR015424">
    <property type="entry name" value="PyrdxlP-dep_Trfase"/>
</dbReference>
<evidence type="ECO:0000313" key="4">
    <source>
        <dbReference type="Proteomes" id="UP000250561"/>
    </source>
</evidence>
<proteinExistence type="predicted"/>
<dbReference type="EC" id="2.6.1.87" evidence="3"/>
<name>A0A2X1K1I6_ECOLX</name>
<dbReference type="Gene3D" id="3.90.1150.10">
    <property type="entry name" value="Aspartate Aminotransferase, domain 1"/>
    <property type="match status" value="1"/>
</dbReference>
<organism evidence="3 4">
    <name type="scientific">Escherichia coli</name>
    <dbReference type="NCBI Taxonomy" id="562"/>
    <lineage>
        <taxon>Bacteria</taxon>
        <taxon>Pseudomonadati</taxon>
        <taxon>Pseudomonadota</taxon>
        <taxon>Gammaproteobacteria</taxon>
        <taxon>Enterobacterales</taxon>
        <taxon>Enterobacteriaceae</taxon>
        <taxon>Escherichia</taxon>
    </lineage>
</organism>
<dbReference type="PANTHER" id="PTHR30244">
    <property type="entry name" value="TRANSAMINASE"/>
    <property type="match status" value="1"/>
</dbReference>
<dbReference type="GO" id="GO:0030170">
    <property type="term" value="F:pyridoxal phosphate binding"/>
    <property type="evidence" value="ECO:0007669"/>
    <property type="project" value="TreeGrafter"/>
</dbReference>